<dbReference type="EMBL" id="CAJVPU010017959">
    <property type="protein sequence ID" value="CAG8662796.1"/>
    <property type="molecule type" value="Genomic_DNA"/>
</dbReference>
<proteinExistence type="predicted"/>
<reference evidence="1" key="1">
    <citation type="submission" date="2021-06" db="EMBL/GenBank/DDBJ databases">
        <authorList>
            <person name="Kallberg Y."/>
            <person name="Tangrot J."/>
            <person name="Rosling A."/>
        </authorList>
    </citation>
    <scope>NUCLEOTIDE SEQUENCE</scope>
    <source>
        <strain evidence="1">IL203A</strain>
    </source>
</reference>
<sequence length="56" mass="5638">ALDKSIADNTSLLLGLGESIGVSLEGKFITLLKGSIDSGSLLVSCLSITSSGVLED</sequence>
<name>A0ACA9NL68_9GLOM</name>
<organism evidence="1 2">
    <name type="scientific">Dentiscutata heterogama</name>
    <dbReference type="NCBI Taxonomy" id="1316150"/>
    <lineage>
        <taxon>Eukaryota</taxon>
        <taxon>Fungi</taxon>
        <taxon>Fungi incertae sedis</taxon>
        <taxon>Mucoromycota</taxon>
        <taxon>Glomeromycotina</taxon>
        <taxon>Glomeromycetes</taxon>
        <taxon>Diversisporales</taxon>
        <taxon>Gigasporaceae</taxon>
        <taxon>Dentiscutata</taxon>
    </lineage>
</organism>
<comment type="caution">
    <text evidence="1">The sequence shown here is derived from an EMBL/GenBank/DDBJ whole genome shotgun (WGS) entry which is preliminary data.</text>
</comment>
<keyword evidence="2" id="KW-1185">Reference proteome</keyword>
<protein>
    <submittedName>
        <fullName evidence="1">2648_t:CDS:1</fullName>
    </submittedName>
</protein>
<evidence type="ECO:0000313" key="1">
    <source>
        <dbReference type="EMBL" id="CAG8662796.1"/>
    </source>
</evidence>
<accession>A0ACA9NL68</accession>
<evidence type="ECO:0000313" key="2">
    <source>
        <dbReference type="Proteomes" id="UP000789702"/>
    </source>
</evidence>
<feature type="non-terminal residue" evidence="1">
    <location>
        <position position="1"/>
    </location>
</feature>
<gene>
    <name evidence="1" type="ORF">DHETER_LOCUS9831</name>
</gene>
<feature type="non-terminal residue" evidence="1">
    <location>
        <position position="56"/>
    </location>
</feature>
<dbReference type="Proteomes" id="UP000789702">
    <property type="component" value="Unassembled WGS sequence"/>
</dbReference>